<dbReference type="EMBL" id="FNDI01000038">
    <property type="protein sequence ID" value="SDJ22080.1"/>
    <property type="molecule type" value="Genomic_DNA"/>
</dbReference>
<gene>
    <name evidence="1" type="ORF">SAMN04487926_1386</name>
</gene>
<comment type="caution">
    <text evidence="1">The sequence shown here is derived from an EMBL/GenBank/DDBJ whole genome shotgun (WGS) entry which is preliminary data.</text>
</comment>
<name>A0A7Z7FM55_9BURK</name>
<keyword evidence="2" id="KW-1185">Reference proteome</keyword>
<proteinExistence type="predicted"/>
<sequence length="649" mass="70085">MKQLAPNLFNLRFDDLMEMGRARLPELAPEWTDHNAHDPGITLMELLAWVTEAQLYSLGHMRRDERAAYAAIFGLTAIGTQPARGLIWPDWADPSAPVAGFSHTRVIDAGAVVNLLDSGEPRFYADGKFLWIPGRVRRLEARGRDGRKLDLTVANRRGGPAFQPFGTAAADGDVLLLEFECNSDDGILPADRKDVSGALWPLGVRADVPLTGASSNPAAPFDAALGTQCGSSLLATLVMASERFPLRIASDATCGLLRTGALLLDLSPLTQVPKIFSLELRPAPGFERPPRILRIEPNVLPVVQGRRIVDELHVITGVPDGSFQLDVPGLSFGPGAAPVKIELRDPNSGHRDEWRPGSLVASGPGDTVYELDTAAERVTFGNGVNGRIPPAGAQVVATYTVCDGERGIVAPNRKWQLQGFLGAFGVNLDAMVGGAAATGWIDERREARRRARFDHALVSEEDIVEAALALPLLEVARAWIPAQDDRAPGTGSVTLVAMRARRSEEDAGGVPESRGWLDAIRRRLATRMPLGTRLVVIGPRYVQFAIEATVEPVAGRHPDTVRDDIVQALRTRFMLIGDKPRQPGVPVTRRDVTAFIRRVAGVRRVTALRLTAESGAATEEIKVARSGLPRFDLAGSRIEVVRAAAKVAP</sequence>
<reference evidence="1" key="1">
    <citation type="submission" date="2016-10" db="EMBL/GenBank/DDBJ databases">
        <authorList>
            <person name="Varghese N."/>
            <person name="Submissions S."/>
        </authorList>
    </citation>
    <scope>NUCLEOTIDE SEQUENCE [LARGE SCALE GENOMIC DNA]</scope>
    <source>
        <strain evidence="1">YR281</strain>
    </source>
</reference>
<accession>A0A7Z7FM55</accession>
<dbReference type="InterPro" id="IPR011749">
    <property type="entry name" value="CHP02243"/>
</dbReference>
<dbReference type="NCBIfam" id="TIGR02243">
    <property type="entry name" value="putative baseplate assembly protein"/>
    <property type="match status" value="1"/>
</dbReference>
<evidence type="ECO:0000313" key="1">
    <source>
        <dbReference type="EMBL" id="SDJ22080.1"/>
    </source>
</evidence>
<evidence type="ECO:0000313" key="2">
    <source>
        <dbReference type="Proteomes" id="UP000198900"/>
    </source>
</evidence>
<protein>
    <submittedName>
        <fullName evidence="1">Baseplate assembly protein</fullName>
    </submittedName>
</protein>
<dbReference type="AlphaFoldDB" id="A0A7Z7FM55"/>
<dbReference type="RefSeq" id="WP_091789249.1">
    <property type="nucleotide sequence ID" value="NZ_FNDI01000038.1"/>
</dbReference>
<organism evidence="1 2">
    <name type="scientific">Paraburkholderia steynii</name>
    <dbReference type="NCBI Taxonomy" id="1245441"/>
    <lineage>
        <taxon>Bacteria</taxon>
        <taxon>Pseudomonadati</taxon>
        <taxon>Pseudomonadota</taxon>
        <taxon>Betaproteobacteria</taxon>
        <taxon>Burkholderiales</taxon>
        <taxon>Burkholderiaceae</taxon>
        <taxon>Paraburkholderia</taxon>
    </lineage>
</organism>
<dbReference type="Proteomes" id="UP000198900">
    <property type="component" value="Unassembled WGS sequence"/>
</dbReference>